<evidence type="ECO:0000313" key="4">
    <source>
        <dbReference type="EMBL" id="KAG5639001.1"/>
    </source>
</evidence>
<feature type="domain" description="RRM" evidence="3">
    <location>
        <begin position="76"/>
        <end position="167"/>
    </location>
</feature>
<comment type="caution">
    <text evidence="4">The sequence shown here is derived from an EMBL/GenBank/DDBJ whole genome shotgun (WGS) entry which is preliminary data.</text>
</comment>
<sequence>MRVNWSQTPEIKIEEGQRIEISRTNKVRPPMQQRKRVGIPQHKRGDKHLAIQEAKKRVTVKTNLDKRDSKLRRNYPFIYVGNLKSSITAERLRSLFASCGRIFNVSIRCSRGQAVTVGVPVPEDLLTTRDRQYASVEFCDLEGAKLALRMNGKLVDGLEIVVCSSPADLPEVQDIVNTRLANAEEKKGLGGQVRAVPKPR</sequence>
<dbReference type="Gene3D" id="3.30.70.330">
    <property type="match status" value="1"/>
</dbReference>
<accession>A0A9P7K8P8</accession>
<protein>
    <recommendedName>
        <fullName evidence="3">RRM domain-containing protein</fullName>
    </recommendedName>
</protein>
<dbReference type="Pfam" id="PF00076">
    <property type="entry name" value="RRM_1"/>
    <property type="match status" value="1"/>
</dbReference>
<keyword evidence="1 2" id="KW-0694">RNA-binding</keyword>
<proteinExistence type="predicted"/>
<dbReference type="SUPFAM" id="SSF54928">
    <property type="entry name" value="RNA-binding domain, RBD"/>
    <property type="match status" value="1"/>
</dbReference>
<organism evidence="4 5">
    <name type="scientific">Sphagnurus paluster</name>
    <dbReference type="NCBI Taxonomy" id="117069"/>
    <lineage>
        <taxon>Eukaryota</taxon>
        <taxon>Fungi</taxon>
        <taxon>Dikarya</taxon>
        <taxon>Basidiomycota</taxon>
        <taxon>Agaricomycotina</taxon>
        <taxon>Agaricomycetes</taxon>
        <taxon>Agaricomycetidae</taxon>
        <taxon>Agaricales</taxon>
        <taxon>Tricholomatineae</taxon>
        <taxon>Lyophyllaceae</taxon>
        <taxon>Sphagnurus</taxon>
    </lineage>
</organism>
<dbReference type="InterPro" id="IPR035979">
    <property type="entry name" value="RBD_domain_sf"/>
</dbReference>
<dbReference type="SMART" id="SM00360">
    <property type="entry name" value="RRM"/>
    <property type="match status" value="1"/>
</dbReference>
<dbReference type="AlphaFoldDB" id="A0A9P7K8P8"/>
<dbReference type="Proteomes" id="UP000717328">
    <property type="component" value="Unassembled WGS sequence"/>
</dbReference>
<dbReference type="InterPro" id="IPR012677">
    <property type="entry name" value="Nucleotide-bd_a/b_plait_sf"/>
</dbReference>
<dbReference type="PANTHER" id="PTHR23236:SF12">
    <property type="entry name" value="EUKARYOTIC INITIATION FACTOR 4B-RELATED"/>
    <property type="match status" value="1"/>
</dbReference>
<dbReference type="InterPro" id="IPR000504">
    <property type="entry name" value="RRM_dom"/>
</dbReference>
<evidence type="ECO:0000256" key="2">
    <source>
        <dbReference type="PROSITE-ProRule" id="PRU00176"/>
    </source>
</evidence>
<reference evidence="4" key="2">
    <citation type="submission" date="2021-10" db="EMBL/GenBank/DDBJ databases">
        <title>Phylogenomics reveals ancestral predisposition of the termite-cultivated fungus Termitomyces towards a domesticated lifestyle.</title>
        <authorList>
            <person name="Auxier B."/>
            <person name="Grum-Grzhimaylo A."/>
            <person name="Cardenas M.E."/>
            <person name="Lodge J.D."/>
            <person name="Laessoe T."/>
            <person name="Pedersen O."/>
            <person name="Smith M.E."/>
            <person name="Kuyper T.W."/>
            <person name="Franco-Molano E.A."/>
            <person name="Baroni T.J."/>
            <person name="Aanen D.K."/>
        </authorList>
    </citation>
    <scope>NUCLEOTIDE SEQUENCE</scope>
    <source>
        <strain evidence="4">D49</strain>
    </source>
</reference>
<keyword evidence="5" id="KW-1185">Reference proteome</keyword>
<evidence type="ECO:0000313" key="5">
    <source>
        <dbReference type="Proteomes" id="UP000717328"/>
    </source>
</evidence>
<evidence type="ECO:0000259" key="3">
    <source>
        <dbReference type="PROSITE" id="PS50102"/>
    </source>
</evidence>
<gene>
    <name evidence="4" type="ORF">H0H81_007909</name>
</gene>
<reference evidence="4" key="1">
    <citation type="submission" date="2021-02" db="EMBL/GenBank/DDBJ databases">
        <authorList>
            <person name="Nieuwenhuis M."/>
            <person name="Van De Peppel L.J.J."/>
        </authorList>
    </citation>
    <scope>NUCLEOTIDE SEQUENCE</scope>
    <source>
        <strain evidence="4">D49</strain>
    </source>
</reference>
<dbReference type="EMBL" id="JABCKI010005735">
    <property type="protein sequence ID" value="KAG5639001.1"/>
    <property type="molecule type" value="Genomic_DNA"/>
</dbReference>
<dbReference type="PROSITE" id="PS50102">
    <property type="entry name" value="RRM"/>
    <property type="match status" value="1"/>
</dbReference>
<name>A0A9P7K8P8_9AGAR</name>
<evidence type="ECO:0000256" key="1">
    <source>
        <dbReference type="ARBA" id="ARBA00022884"/>
    </source>
</evidence>
<dbReference type="GO" id="GO:0008143">
    <property type="term" value="F:poly(A) binding"/>
    <property type="evidence" value="ECO:0007669"/>
    <property type="project" value="TreeGrafter"/>
</dbReference>
<dbReference type="PANTHER" id="PTHR23236">
    <property type="entry name" value="EUKARYOTIC TRANSLATION INITIATION FACTOR 4B/4H"/>
    <property type="match status" value="1"/>
</dbReference>
<dbReference type="CDD" id="cd00590">
    <property type="entry name" value="RRM_SF"/>
    <property type="match status" value="1"/>
</dbReference>
<dbReference type="OrthoDB" id="4726at2759"/>